<feature type="signal peptide" evidence="2">
    <location>
        <begin position="1"/>
        <end position="22"/>
    </location>
</feature>
<name>A0ABQ3BTR1_9FLAO</name>
<dbReference type="GeneID" id="94369147"/>
<gene>
    <name evidence="3" type="ORF">GCM10008088_14790</name>
</gene>
<dbReference type="Proteomes" id="UP000615593">
    <property type="component" value="Unassembled WGS sequence"/>
</dbReference>
<organism evidence="3 4">
    <name type="scientific">Mesonia mobilis</name>
    <dbReference type="NCBI Taxonomy" id="369791"/>
    <lineage>
        <taxon>Bacteria</taxon>
        <taxon>Pseudomonadati</taxon>
        <taxon>Bacteroidota</taxon>
        <taxon>Flavobacteriia</taxon>
        <taxon>Flavobacteriales</taxon>
        <taxon>Flavobacteriaceae</taxon>
        <taxon>Mesonia</taxon>
    </lineage>
</organism>
<evidence type="ECO:0000313" key="3">
    <source>
        <dbReference type="EMBL" id="GGZ54156.1"/>
    </source>
</evidence>
<evidence type="ECO:0000256" key="2">
    <source>
        <dbReference type="SAM" id="SignalP"/>
    </source>
</evidence>
<evidence type="ECO:0008006" key="5">
    <source>
        <dbReference type="Google" id="ProtNLM"/>
    </source>
</evidence>
<sequence length="358" mass="40904">MKTIIISLALFIAAAVGYQSQAQINIEVKNNIELKIEELQKQKNKIEKIEKDKLREEVQEINERLDNNEITATEAAELKKAAAEKRALNIENQLNIIDENIALLKRNTKTEEDEDGEEQQEIDSYYTSLEFLKFDGEFEDDEKAYDSIPKRTTNGLTMALGLNNTLIEGQSLDDSPYKIGGSRFFELGYEFETVLIKSGFARLRYGVSFQFNGLKADDNMYFVEDGDQTVLEEFPYEVDKAKLRMDNLVIPLHFEFGPRTITYGKNAAHYDLSNFKVGLGGYAGLNLNTIQKLKYKEDDRDRKDKLSQSYNTSNFIYGLSAYVGYDNIGLYVKYDLNPIFKDNPIEQNNISVGLRVGI</sequence>
<evidence type="ECO:0000256" key="1">
    <source>
        <dbReference type="SAM" id="Coils"/>
    </source>
</evidence>
<keyword evidence="2" id="KW-0732">Signal</keyword>
<keyword evidence="4" id="KW-1185">Reference proteome</keyword>
<feature type="chain" id="PRO_5046340347" description="Outer membrane protein beta-barrel domain-containing protein" evidence="2">
    <location>
        <begin position="23"/>
        <end position="358"/>
    </location>
</feature>
<accession>A0ABQ3BTR1</accession>
<reference evidence="4" key="1">
    <citation type="journal article" date="2019" name="Int. J. Syst. Evol. Microbiol.">
        <title>The Global Catalogue of Microorganisms (GCM) 10K type strain sequencing project: providing services to taxonomists for standard genome sequencing and annotation.</title>
        <authorList>
            <consortium name="The Broad Institute Genomics Platform"/>
            <consortium name="The Broad Institute Genome Sequencing Center for Infectious Disease"/>
            <person name="Wu L."/>
            <person name="Ma J."/>
        </authorList>
    </citation>
    <scope>NUCLEOTIDE SEQUENCE [LARGE SCALE GENOMIC DNA]</scope>
    <source>
        <strain evidence="4">KCTC 12708</strain>
    </source>
</reference>
<proteinExistence type="predicted"/>
<evidence type="ECO:0000313" key="4">
    <source>
        <dbReference type="Proteomes" id="UP000615593"/>
    </source>
</evidence>
<dbReference type="EMBL" id="BMWY01000003">
    <property type="protein sequence ID" value="GGZ54156.1"/>
    <property type="molecule type" value="Genomic_DNA"/>
</dbReference>
<keyword evidence="1" id="KW-0175">Coiled coil</keyword>
<dbReference type="RefSeq" id="WP_027884349.1">
    <property type="nucleotide sequence ID" value="NZ_BMWY01000003.1"/>
</dbReference>
<feature type="coiled-coil region" evidence="1">
    <location>
        <begin position="25"/>
        <end position="107"/>
    </location>
</feature>
<comment type="caution">
    <text evidence="3">The sequence shown here is derived from an EMBL/GenBank/DDBJ whole genome shotgun (WGS) entry which is preliminary data.</text>
</comment>
<protein>
    <recommendedName>
        <fullName evidence="5">Outer membrane protein beta-barrel domain-containing protein</fullName>
    </recommendedName>
</protein>